<evidence type="ECO:0000256" key="5">
    <source>
        <dbReference type="ARBA" id="ARBA00022741"/>
    </source>
</evidence>
<dbReference type="SMART" id="SM00382">
    <property type="entry name" value="AAA"/>
    <property type="match status" value="1"/>
</dbReference>
<dbReference type="PATRIC" id="fig|1433287.3.peg.1218"/>
<dbReference type="InterPro" id="IPR017871">
    <property type="entry name" value="ABC_transporter-like_CS"/>
</dbReference>
<dbReference type="InterPro" id="IPR050093">
    <property type="entry name" value="ABC_SmlMolc_Importer"/>
</dbReference>
<dbReference type="PROSITE" id="PS00211">
    <property type="entry name" value="ABC_TRANSPORTER_1"/>
    <property type="match status" value="1"/>
</dbReference>
<dbReference type="SUPFAM" id="SSF50331">
    <property type="entry name" value="MOP-like"/>
    <property type="match status" value="1"/>
</dbReference>
<dbReference type="Pfam" id="PF12857">
    <property type="entry name" value="TOBE_3"/>
    <property type="match status" value="1"/>
</dbReference>
<dbReference type="EC" id="7.4.2.5" evidence="1"/>
<sequence>MNKQFGQTQVLHDINLAINNGELIALLGPSGCGKTTLLRIIAGLETASSGKILFDQNEVTQLSAKERDIGFVFQHYALFRHMTIADNIAFGLRMKPKSERLSEAEIQAKVKHLLELIQLEHIGKCYPDQLSGGQRQRVALARAIATEPKVLLLDEPFGALDAKVRKDLRRWLRDFHHEMNVTSLFVTHDQDEALEVADKIVLMNKGKVEQIGSPEQVYKQPRTAFVADFLGDVNLLHGYIFNGMLHIDKFQRKVDSYYSAEDVVVYVRPHEIAISKNKTDNTIVGRVQRIHTAGPAVEIEVLSSVSDLPIDVSVSYNQFLQEGFTLGEEVYLEPQLLNFFIQNELIEYMI</sequence>
<keyword evidence="3" id="KW-0813">Transport</keyword>
<evidence type="ECO:0000256" key="3">
    <source>
        <dbReference type="ARBA" id="ARBA00022448"/>
    </source>
</evidence>
<dbReference type="STRING" id="1433287.X808_12160"/>
<dbReference type="GO" id="GO:0043190">
    <property type="term" value="C:ATP-binding cassette (ABC) transporter complex"/>
    <property type="evidence" value="ECO:0007669"/>
    <property type="project" value="InterPro"/>
</dbReference>
<dbReference type="GO" id="GO:0015419">
    <property type="term" value="F:ABC-type sulfate transporter activity"/>
    <property type="evidence" value="ECO:0007669"/>
    <property type="project" value="InterPro"/>
</dbReference>
<dbReference type="FunFam" id="3.40.50.300:FF:000227">
    <property type="entry name" value="Sulfate/thiosulfate import ATP-binding protein CysA"/>
    <property type="match status" value="1"/>
</dbReference>
<accession>W0QA35</accession>
<dbReference type="Gene3D" id="3.40.50.300">
    <property type="entry name" value="P-loop containing nucleotide triphosphate hydrolases"/>
    <property type="match status" value="1"/>
</dbReference>
<dbReference type="HOGENOM" id="CLU_000604_1_1_6"/>
<keyword evidence="5" id="KW-0547">Nucleotide-binding</keyword>
<evidence type="ECO:0000313" key="13">
    <source>
        <dbReference type="EMBL" id="AHG75739.1"/>
    </source>
</evidence>
<organism evidence="13 14">
    <name type="scientific">Mannheimia varigena USDA-ARS-USMARC-1296</name>
    <dbReference type="NCBI Taxonomy" id="1433287"/>
    <lineage>
        <taxon>Bacteria</taxon>
        <taxon>Pseudomonadati</taxon>
        <taxon>Pseudomonadota</taxon>
        <taxon>Gammaproteobacteria</taxon>
        <taxon>Pasteurellales</taxon>
        <taxon>Pasteurellaceae</taxon>
        <taxon>Mannheimia</taxon>
    </lineage>
</organism>
<comment type="catalytic activity">
    <reaction evidence="11">
        <text>ATP + H2O + proteinSide 1 = ADP + phosphate + proteinSide 2.</text>
        <dbReference type="EC" id="7.4.2.5"/>
    </reaction>
</comment>
<dbReference type="AlphaFoldDB" id="W0QA35"/>
<evidence type="ECO:0000256" key="6">
    <source>
        <dbReference type="ARBA" id="ARBA00022840"/>
    </source>
</evidence>
<dbReference type="PANTHER" id="PTHR42781">
    <property type="entry name" value="SPERMIDINE/PUTRESCINE IMPORT ATP-BINDING PROTEIN POTA"/>
    <property type="match status" value="1"/>
</dbReference>
<dbReference type="PROSITE" id="PS50893">
    <property type="entry name" value="ABC_TRANSPORTER_2"/>
    <property type="match status" value="1"/>
</dbReference>
<keyword evidence="6 13" id="KW-0067">ATP-binding</keyword>
<dbReference type="InterPro" id="IPR003439">
    <property type="entry name" value="ABC_transporter-like_ATP-bd"/>
</dbReference>
<evidence type="ECO:0000256" key="11">
    <source>
        <dbReference type="ARBA" id="ARBA00034068"/>
    </source>
</evidence>
<evidence type="ECO:0000256" key="2">
    <source>
        <dbReference type="ARBA" id="ARBA00021004"/>
    </source>
</evidence>
<evidence type="ECO:0000256" key="7">
    <source>
        <dbReference type="ARBA" id="ARBA00022967"/>
    </source>
</evidence>
<evidence type="ECO:0000259" key="12">
    <source>
        <dbReference type="PROSITE" id="PS50893"/>
    </source>
</evidence>
<dbReference type="InterPro" id="IPR024765">
    <property type="entry name" value="TOBE-like"/>
</dbReference>
<keyword evidence="14" id="KW-1185">Reference proteome</keyword>
<feature type="domain" description="ABC transporter" evidence="12">
    <location>
        <begin position="1"/>
        <end position="230"/>
    </location>
</feature>
<proteinExistence type="predicted"/>
<dbReference type="InterPro" id="IPR003593">
    <property type="entry name" value="AAA+_ATPase"/>
</dbReference>
<dbReference type="KEGG" id="mvi:X808_12160"/>
<comment type="function">
    <text evidence="10">Part of the ABC transporter complex LktBD involved in leukotoxin export. Transmembrane domains (TMD) form a pore in the inner membrane and the ATP-binding domain (NBD) is responsible for energy generation.</text>
</comment>
<dbReference type="eggNOG" id="COG1118">
    <property type="taxonomic scope" value="Bacteria"/>
</dbReference>
<dbReference type="Pfam" id="PF00005">
    <property type="entry name" value="ABC_tran"/>
    <property type="match status" value="1"/>
</dbReference>
<dbReference type="Proteomes" id="UP000066995">
    <property type="component" value="Chromosome"/>
</dbReference>
<gene>
    <name evidence="13" type="ORF">X808_12160</name>
</gene>
<evidence type="ECO:0000256" key="4">
    <source>
        <dbReference type="ARBA" id="ARBA00022475"/>
    </source>
</evidence>
<evidence type="ECO:0000256" key="10">
    <source>
        <dbReference type="ARBA" id="ARBA00024829"/>
    </source>
</evidence>
<dbReference type="InterPro" id="IPR041193">
    <property type="entry name" value="CysA_C"/>
</dbReference>
<keyword evidence="7" id="KW-1278">Translocase</keyword>
<dbReference type="GO" id="GO:0005524">
    <property type="term" value="F:ATP binding"/>
    <property type="evidence" value="ECO:0007669"/>
    <property type="project" value="UniProtKB-KW"/>
</dbReference>
<dbReference type="PANTHER" id="PTHR42781:SF4">
    <property type="entry name" value="SPERMIDINE_PUTRESCINE IMPORT ATP-BINDING PROTEIN POTA"/>
    <property type="match status" value="1"/>
</dbReference>
<dbReference type="EMBL" id="CP006943">
    <property type="protein sequence ID" value="AHG75739.1"/>
    <property type="molecule type" value="Genomic_DNA"/>
</dbReference>
<keyword evidence="9" id="KW-0472">Membrane</keyword>
<dbReference type="SUPFAM" id="SSF52540">
    <property type="entry name" value="P-loop containing nucleoside triphosphate hydrolases"/>
    <property type="match status" value="1"/>
</dbReference>
<evidence type="ECO:0000313" key="14">
    <source>
        <dbReference type="Proteomes" id="UP000066995"/>
    </source>
</evidence>
<dbReference type="InterPro" id="IPR005666">
    <property type="entry name" value="Sulph_transpt1"/>
</dbReference>
<reference evidence="13 14" key="1">
    <citation type="submission" date="2013-12" db="EMBL/GenBank/DDBJ databases">
        <title>Annotation of the Mannheimia varigena USDA-ARS-USMARC-1296 complete genome.</title>
        <authorList>
            <person name="Harhay G.P."/>
            <person name="Clawson M.L."/>
            <person name="Murray R.W."/>
            <person name="Lubbers B.V."/>
            <person name="Heaton M.P."/>
            <person name="Chitko-Mckown C.G."/>
            <person name="Harhay D.M."/>
            <person name="Smith T.P.L."/>
        </authorList>
    </citation>
    <scope>NUCLEOTIDE SEQUENCE [LARGE SCALE GENOMIC DNA]</scope>
    <source>
        <strain evidence="13 14">USDA-ARS-USMARC-1296</strain>
    </source>
</reference>
<dbReference type="GO" id="GO:0016887">
    <property type="term" value="F:ATP hydrolysis activity"/>
    <property type="evidence" value="ECO:0007669"/>
    <property type="project" value="InterPro"/>
</dbReference>
<name>W0QA35_9PAST</name>
<keyword evidence="4" id="KW-1003">Cell membrane</keyword>
<dbReference type="NCBIfam" id="TIGR00968">
    <property type="entry name" value="3a0106s01"/>
    <property type="match status" value="1"/>
</dbReference>
<dbReference type="InterPro" id="IPR008995">
    <property type="entry name" value="Mo/tungstate-bd_C_term_dom"/>
</dbReference>
<protein>
    <recommendedName>
        <fullName evidence="2">Leukotoxin translocation ATP-binding protein LktB</fullName>
        <ecNumber evidence="1">7.4.2.5</ecNumber>
    </recommendedName>
</protein>
<evidence type="ECO:0000256" key="1">
    <source>
        <dbReference type="ARBA" id="ARBA00012048"/>
    </source>
</evidence>
<dbReference type="InterPro" id="IPR027417">
    <property type="entry name" value="P-loop_NTPase"/>
</dbReference>
<keyword evidence="8" id="KW-0764">Sulfate transport</keyword>
<evidence type="ECO:0000256" key="8">
    <source>
        <dbReference type="ARBA" id="ARBA00023032"/>
    </source>
</evidence>
<dbReference type="Pfam" id="PF17850">
    <property type="entry name" value="CysA_C_terminal"/>
    <property type="match status" value="1"/>
</dbReference>
<evidence type="ECO:0000256" key="9">
    <source>
        <dbReference type="ARBA" id="ARBA00023136"/>
    </source>
</evidence>